<comment type="function">
    <text evidence="7">Plays a role in the regulation of phosphate uptake.</text>
</comment>
<feature type="domain" description="PhoU" evidence="8">
    <location>
        <begin position="121"/>
        <end position="206"/>
    </location>
</feature>
<evidence type="ECO:0000256" key="2">
    <source>
        <dbReference type="ARBA" id="ARBA00008107"/>
    </source>
</evidence>
<dbReference type="FunFam" id="1.20.58.220:FF:000004">
    <property type="entry name" value="Phosphate-specific transport system accessory protein PhoU"/>
    <property type="match status" value="1"/>
</dbReference>
<accession>A0A263BVF5</accession>
<comment type="subcellular location">
    <subcellularLocation>
        <location evidence="1 7">Cytoplasm</location>
    </subcellularLocation>
</comment>
<feature type="domain" description="PhoU" evidence="8">
    <location>
        <begin position="20"/>
        <end position="106"/>
    </location>
</feature>
<dbReference type="Proteomes" id="UP000217083">
    <property type="component" value="Unassembled WGS sequence"/>
</dbReference>
<protein>
    <recommendedName>
        <fullName evidence="7">Phosphate-specific transport system accessory protein PhoU</fullName>
    </recommendedName>
</protein>
<comment type="caution">
    <text evidence="9">The sequence shown here is derived from an EMBL/GenBank/DDBJ whole genome shotgun (WGS) entry which is preliminary data.</text>
</comment>
<name>A0A263BVF5_9BACI</name>
<dbReference type="InterPro" id="IPR026022">
    <property type="entry name" value="PhoU_dom"/>
</dbReference>
<reference evidence="10" key="1">
    <citation type="submission" date="2017-08" db="EMBL/GenBank/DDBJ databases">
        <authorList>
            <person name="Huang Z."/>
        </authorList>
    </citation>
    <scope>NUCLEOTIDE SEQUENCE [LARGE SCALE GENOMIC DNA]</scope>
    <source>
        <strain evidence="10">SA5d-4</strain>
    </source>
</reference>
<dbReference type="Pfam" id="PF01895">
    <property type="entry name" value="PhoU"/>
    <property type="match status" value="2"/>
</dbReference>
<evidence type="ECO:0000256" key="5">
    <source>
        <dbReference type="ARBA" id="ARBA00022490"/>
    </source>
</evidence>
<sequence>MIVREEFQSDLNELKELVLKQGELTKIALKRSVDALIHQKQDVAEEIKLGDNEIDDLEVEINEKIIWMIAKQQPVATDLRRLITALKIASEIERNADFAVNIAKSVIRIGDTPLYKPLEDIPKMADEVLIMFDMALNAFKNEDHNLALEMAKMDDKVDDMYGKIITELMVHMAKNPDIIAQVSELAFVCRYLERVADHTTNIGENIVYLIKGKRFDLNE</sequence>
<dbReference type="InterPro" id="IPR028366">
    <property type="entry name" value="PhoU"/>
</dbReference>
<dbReference type="GO" id="GO:0045936">
    <property type="term" value="P:negative regulation of phosphate metabolic process"/>
    <property type="evidence" value="ECO:0007669"/>
    <property type="project" value="InterPro"/>
</dbReference>
<organism evidence="9 10">
    <name type="scientific">Lottiidibacillus patelloidae</name>
    <dbReference type="NCBI Taxonomy" id="2670334"/>
    <lineage>
        <taxon>Bacteria</taxon>
        <taxon>Bacillati</taxon>
        <taxon>Bacillota</taxon>
        <taxon>Bacilli</taxon>
        <taxon>Bacillales</taxon>
        <taxon>Bacillaceae</taxon>
        <taxon>Lottiidibacillus</taxon>
    </lineage>
</organism>
<dbReference type="GO" id="GO:0030643">
    <property type="term" value="P:intracellular phosphate ion homeostasis"/>
    <property type="evidence" value="ECO:0007669"/>
    <property type="project" value="InterPro"/>
</dbReference>
<evidence type="ECO:0000313" key="10">
    <source>
        <dbReference type="Proteomes" id="UP000217083"/>
    </source>
</evidence>
<proteinExistence type="inferred from homology"/>
<dbReference type="InterPro" id="IPR038078">
    <property type="entry name" value="PhoU-like_sf"/>
</dbReference>
<comment type="subunit">
    <text evidence="3 7">Homodimer.</text>
</comment>
<evidence type="ECO:0000313" key="9">
    <source>
        <dbReference type="EMBL" id="OZM57690.1"/>
    </source>
</evidence>
<dbReference type="Gene3D" id="1.20.58.220">
    <property type="entry name" value="Phosphate transport system protein phou homolog 2, domain 2"/>
    <property type="match status" value="1"/>
</dbReference>
<evidence type="ECO:0000256" key="6">
    <source>
        <dbReference type="ARBA" id="ARBA00022592"/>
    </source>
</evidence>
<evidence type="ECO:0000256" key="3">
    <source>
        <dbReference type="ARBA" id="ARBA00011738"/>
    </source>
</evidence>
<keyword evidence="10" id="KW-1185">Reference proteome</keyword>
<dbReference type="GO" id="GO:0006817">
    <property type="term" value="P:phosphate ion transport"/>
    <property type="evidence" value="ECO:0007669"/>
    <property type="project" value="UniProtKB-KW"/>
</dbReference>
<evidence type="ECO:0000256" key="1">
    <source>
        <dbReference type="ARBA" id="ARBA00004496"/>
    </source>
</evidence>
<dbReference type="PANTHER" id="PTHR42930">
    <property type="entry name" value="PHOSPHATE-SPECIFIC TRANSPORT SYSTEM ACCESSORY PROTEIN PHOU"/>
    <property type="match status" value="1"/>
</dbReference>
<dbReference type="GO" id="GO:0005737">
    <property type="term" value="C:cytoplasm"/>
    <property type="evidence" value="ECO:0007669"/>
    <property type="project" value="UniProtKB-SubCell"/>
</dbReference>
<gene>
    <name evidence="9" type="primary">phoU</name>
    <name evidence="9" type="ORF">CIB95_04785</name>
</gene>
<dbReference type="PANTHER" id="PTHR42930:SF3">
    <property type="entry name" value="PHOSPHATE-SPECIFIC TRANSPORT SYSTEM ACCESSORY PROTEIN PHOU"/>
    <property type="match status" value="1"/>
</dbReference>
<comment type="similarity">
    <text evidence="2 7">Belongs to the PhoU family.</text>
</comment>
<dbReference type="PIRSF" id="PIRSF003107">
    <property type="entry name" value="PhoU"/>
    <property type="match status" value="1"/>
</dbReference>
<evidence type="ECO:0000259" key="8">
    <source>
        <dbReference type="Pfam" id="PF01895"/>
    </source>
</evidence>
<reference evidence="9 10" key="2">
    <citation type="submission" date="2017-09" db="EMBL/GenBank/DDBJ databases">
        <title>Bacillus patelloidae sp. nov., isolated from the intestinal tract of a marine limpet.</title>
        <authorList>
            <person name="Liu R."/>
            <person name="Dong C."/>
            <person name="Shao Z."/>
        </authorList>
    </citation>
    <scope>NUCLEOTIDE SEQUENCE [LARGE SCALE GENOMIC DNA]</scope>
    <source>
        <strain evidence="9 10">SA5d-4</strain>
    </source>
</reference>
<dbReference type="NCBIfam" id="TIGR02135">
    <property type="entry name" value="phoU_full"/>
    <property type="match status" value="1"/>
</dbReference>
<keyword evidence="6 7" id="KW-0592">Phosphate transport</keyword>
<keyword evidence="4 7" id="KW-0813">Transport</keyword>
<evidence type="ECO:0000256" key="7">
    <source>
        <dbReference type="PIRNR" id="PIRNR003107"/>
    </source>
</evidence>
<dbReference type="RefSeq" id="WP_094922634.1">
    <property type="nucleotide sequence ID" value="NZ_NPIA01000002.1"/>
</dbReference>
<dbReference type="AlphaFoldDB" id="A0A263BVF5"/>
<keyword evidence="5 7" id="KW-0963">Cytoplasm</keyword>
<evidence type="ECO:0000256" key="4">
    <source>
        <dbReference type="ARBA" id="ARBA00022448"/>
    </source>
</evidence>
<dbReference type="EMBL" id="NPIA01000002">
    <property type="protein sequence ID" value="OZM57690.1"/>
    <property type="molecule type" value="Genomic_DNA"/>
</dbReference>
<dbReference type="SUPFAM" id="SSF109755">
    <property type="entry name" value="PhoU-like"/>
    <property type="match status" value="1"/>
</dbReference>